<dbReference type="EMBL" id="FOEE01000004">
    <property type="protein sequence ID" value="SEO77121.1"/>
    <property type="molecule type" value="Genomic_DNA"/>
</dbReference>
<gene>
    <name evidence="9" type="ORF">SAMN05660991_01649</name>
</gene>
<keyword evidence="2 6" id="KW-0813">Transport</keyword>
<protein>
    <recommendedName>
        <fullName evidence="6">Group 1 truncated hemoglobin</fullName>
    </recommendedName>
</protein>
<dbReference type="InterPro" id="IPR012292">
    <property type="entry name" value="Globin/Proto"/>
</dbReference>
<dbReference type="STRING" id="673521.SAMN05660991_01649"/>
<keyword evidence="10" id="KW-1185">Reference proteome</keyword>
<dbReference type="AlphaFoldDB" id="A0A1H8SEM6"/>
<dbReference type="CDD" id="cd00454">
    <property type="entry name" value="TrHb1_N"/>
    <property type="match status" value="1"/>
</dbReference>
<evidence type="ECO:0000256" key="2">
    <source>
        <dbReference type="ARBA" id="ARBA00022448"/>
    </source>
</evidence>
<accession>A0A1H8SEM6</accession>
<dbReference type="SUPFAM" id="SSF46458">
    <property type="entry name" value="Globin-like"/>
    <property type="match status" value="1"/>
</dbReference>
<evidence type="ECO:0000256" key="3">
    <source>
        <dbReference type="ARBA" id="ARBA00022617"/>
    </source>
</evidence>
<evidence type="ECO:0000256" key="8">
    <source>
        <dbReference type="PIRSR" id="PIRSR601486-1"/>
    </source>
</evidence>
<comment type="cofactor">
    <cofactor evidence="7">
        <name>heme</name>
        <dbReference type="ChEBI" id="CHEBI:30413"/>
    </cofactor>
    <text evidence="7">Binds 1 heme group per subunit.</text>
</comment>
<keyword evidence="4 6" id="KW-0479">Metal-binding</keyword>
<feature type="binding site" description="distal binding residue" evidence="8">
    <location>
        <position position="69"/>
    </location>
    <ligand>
        <name>heme</name>
        <dbReference type="ChEBI" id="CHEBI:30413"/>
    </ligand>
    <ligandPart>
        <name>Fe</name>
        <dbReference type="ChEBI" id="CHEBI:18248"/>
    </ligandPart>
</feature>
<evidence type="ECO:0000313" key="10">
    <source>
        <dbReference type="Proteomes" id="UP000198960"/>
    </source>
</evidence>
<evidence type="ECO:0000256" key="4">
    <source>
        <dbReference type="ARBA" id="ARBA00022723"/>
    </source>
</evidence>
<dbReference type="InterPro" id="IPR009050">
    <property type="entry name" value="Globin-like_sf"/>
</dbReference>
<dbReference type="Gene3D" id="1.10.490.10">
    <property type="entry name" value="Globins"/>
    <property type="match status" value="1"/>
</dbReference>
<dbReference type="Proteomes" id="UP000198960">
    <property type="component" value="Unassembled WGS sequence"/>
</dbReference>
<evidence type="ECO:0000313" key="9">
    <source>
        <dbReference type="EMBL" id="SEO77121.1"/>
    </source>
</evidence>
<dbReference type="PIRSF" id="PIRSF002030">
    <property type="entry name" value="Globin_Protozoa/Cyanobacteria"/>
    <property type="match status" value="1"/>
</dbReference>
<dbReference type="InterPro" id="IPR016339">
    <property type="entry name" value="Hemoglobin_trunc_I"/>
</dbReference>
<organism evidence="9 10">
    <name type="scientific">Trujillonella endophytica</name>
    <dbReference type="NCBI Taxonomy" id="673521"/>
    <lineage>
        <taxon>Bacteria</taxon>
        <taxon>Bacillati</taxon>
        <taxon>Actinomycetota</taxon>
        <taxon>Actinomycetes</taxon>
        <taxon>Geodermatophilales</taxon>
        <taxon>Geodermatophilaceae</taxon>
        <taxon>Trujillonella</taxon>
    </lineage>
</organism>
<evidence type="ECO:0000256" key="5">
    <source>
        <dbReference type="ARBA" id="ARBA00023004"/>
    </source>
</evidence>
<keyword evidence="3 6" id="KW-0349">Heme</keyword>
<keyword evidence="6" id="KW-0561">Oxygen transport</keyword>
<feature type="binding site" description="proximal binding residue" evidence="7">
    <location>
        <position position="69"/>
    </location>
    <ligand>
        <name>heme</name>
        <dbReference type="ChEBI" id="CHEBI:30413"/>
    </ligand>
    <ligandPart>
        <name>Fe</name>
        <dbReference type="ChEBI" id="CHEBI:18248"/>
    </ligandPart>
</feature>
<evidence type="ECO:0000256" key="6">
    <source>
        <dbReference type="PIRNR" id="PIRNR002030"/>
    </source>
</evidence>
<evidence type="ECO:0000256" key="1">
    <source>
        <dbReference type="ARBA" id="ARBA00009660"/>
    </source>
</evidence>
<dbReference type="GO" id="GO:0005344">
    <property type="term" value="F:oxygen carrier activity"/>
    <property type="evidence" value="ECO:0007669"/>
    <property type="project" value="UniProtKB-UniRule"/>
</dbReference>
<dbReference type="GO" id="GO:0046872">
    <property type="term" value="F:metal ion binding"/>
    <property type="evidence" value="ECO:0007669"/>
    <property type="project" value="UniProtKB-UniRule"/>
</dbReference>
<dbReference type="GO" id="GO:0019825">
    <property type="term" value="F:oxygen binding"/>
    <property type="evidence" value="ECO:0007669"/>
    <property type="project" value="InterPro"/>
</dbReference>
<evidence type="ECO:0000256" key="7">
    <source>
        <dbReference type="PIRSR" id="PIRSR002030-1"/>
    </source>
</evidence>
<feature type="binding site" description="distal binding residue" evidence="8">
    <location>
        <position position="45"/>
    </location>
    <ligand>
        <name>heme</name>
        <dbReference type="ChEBI" id="CHEBI:30413"/>
    </ligand>
    <ligandPart>
        <name>Fe</name>
        <dbReference type="ChEBI" id="CHEBI:18248"/>
    </ligandPart>
</feature>
<sequence length="121" mass="12574">MSLYERLGETAGIRTAVDDFYRRVLGDPELAGYFEGVDLAGLHSHQTDLLVQVTGGPAGYTGRDLAAAHQGRDISPEAFDRVVAHLVATLTALGVGEADIGAVGAALTAHRDEVVASETAA</sequence>
<name>A0A1H8SEM6_9ACTN</name>
<dbReference type="Pfam" id="PF01152">
    <property type="entry name" value="Bac_globin"/>
    <property type="match status" value="1"/>
</dbReference>
<keyword evidence="5 6" id="KW-0408">Iron</keyword>
<comment type="similarity">
    <text evidence="1 6">Belongs to the truncated hemoglobin family. Group I subfamily.</text>
</comment>
<dbReference type="RefSeq" id="WP_170861011.1">
    <property type="nucleotide sequence ID" value="NZ_FOEE01000004.1"/>
</dbReference>
<dbReference type="GO" id="GO:0020037">
    <property type="term" value="F:heme binding"/>
    <property type="evidence" value="ECO:0007669"/>
    <property type="project" value="InterPro"/>
</dbReference>
<reference evidence="10" key="1">
    <citation type="submission" date="2016-10" db="EMBL/GenBank/DDBJ databases">
        <authorList>
            <person name="Varghese N."/>
            <person name="Submissions S."/>
        </authorList>
    </citation>
    <scope>NUCLEOTIDE SEQUENCE [LARGE SCALE GENOMIC DNA]</scope>
    <source>
        <strain evidence="10">DSM 45413</strain>
    </source>
</reference>
<proteinExistence type="inferred from homology"/>
<dbReference type="InterPro" id="IPR001486">
    <property type="entry name" value="Hemoglobin_trunc"/>
</dbReference>